<keyword evidence="3" id="KW-1185">Reference proteome</keyword>
<dbReference type="RefSeq" id="WP_161741583.1">
    <property type="nucleotide sequence ID" value="NZ_JAAAMV010000002.1"/>
</dbReference>
<keyword evidence="1" id="KW-0812">Transmembrane</keyword>
<evidence type="ECO:0000313" key="3">
    <source>
        <dbReference type="Proteomes" id="UP000665561"/>
    </source>
</evidence>
<dbReference type="Proteomes" id="UP000665561">
    <property type="component" value="Unassembled WGS sequence"/>
</dbReference>
<protein>
    <recommendedName>
        <fullName evidence="4">PH domain-containing protein</fullName>
    </recommendedName>
</protein>
<evidence type="ECO:0000256" key="1">
    <source>
        <dbReference type="SAM" id="Phobius"/>
    </source>
</evidence>
<keyword evidence="1" id="KW-0472">Membrane</keyword>
<accession>A0ABW9XKI7</accession>
<evidence type="ECO:0000313" key="2">
    <source>
        <dbReference type="EMBL" id="NBD23149.1"/>
    </source>
</evidence>
<dbReference type="EMBL" id="JAAAMV010000002">
    <property type="protein sequence ID" value="NBD23149.1"/>
    <property type="molecule type" value="Genomic_DNA"/>
</dbReference>
<keyword evidence="1" id="KW-1133">Transmembrane helix</keyword>
<organism evidence="2 3">
    <name type="scientific">Paenibacillus glycinis</name>
    <dbReference type="NCBI Taxonomy" id="2697035"/>
    <lineage>
        <taxon>Bacteria</taxon>
        <taxon>Bacillati</taxon>
        <taxon>Bacillota</taxon>
        <taxon>Bacilli</taxon>
        <taxon>Bacillales</taxon>
        <taxon>Paenibacillaceae</taxon>
        <taxon>Paenibacillus</taxon>
    </lineage>
</organism>
<proteinExistence type="predicted"/>
<name>A0ABW9XKI7_9BACL</name>
<feature type="transmembrane region" description="Helical" evidence="1">
    <location>
        <begin position="12"/>
        <end position="35"/>
    </location>
</feature>
<gene>
    <name evidence="2" type="ORF">GT019_04635</name>
</gene>
<comment type="caution">
    <text evidence="2">The sequence shown here is derived from an EMBL/GenBank/DDBJ whole genome shotgun (WGS) entry which is preliminary data.</text>
</comment>
<reference evidence="2 3" key="1">
    <citation type="submission" date="2020-01" db="EMBL/GenBank/DDBJ databases">
        <title>Paenibacillus soybeanensis sp. nov. isolated from the nodules of soybean (Glycine max(L.) Merr).</title>
        <authorList>
            <person name="Wang H."/>
        </authorList>
    </citation>
    <scope>NUCLEOTIDE SEQUENCE [LARGE SCALE GENOMIC DNA]</scope>
    <source>
        <strain evidence="2 3">T1</strain>
    </source>
</reference>
<evidence type="ECO:0008006" key="4">
    <source>
        <dbReference type="Google" id="ProtNLM"/>
    </source>
</evidence>
<sequence length="153" mass="17211">METIRHAVKHPSGVTSMIALTAIGALMLMNAIRYWEQPERLMLSFVPAMLAFYCLVAVVWSLYSAFKKPTELHLGQGKLRLNGRTIEAKDIKVILKRGYFRPVLGIKPVGKAIVPVPLCFRFCADEEQGLADLAAWAEKNKVAVVHKSFTRWI</sequence>
<feature type="transmembrane region" description="Helical" evidence="1">
    <location>
        <begin position="41"/>
        <end position="63"/>
    </location>
</feature>